<keyword evidence="2" id="KW-0548">Nucleotidyltransferase</keyword>
<dbReference type="InterPro" id="IPR013610">
    <property type="entry name" value="ArdC_N"/>
</dbReference>
<protein>
    <submittedName>
        <fullName evidence="2">DNA primase TraC</fullName>
        <ecNumber evidence="2">2.7.7.-</ecNumber>
    </submittedName>
</protein>
<reference evidence="2 3" key="1">
    <citation type="submission" date="2018-06" db="EMBL/GenBank/DDBJ databases">
        <authorList>
            <consortium name="Pathogen Informatics"/>
            <person name="Doyle S."/>
        </authorList>
    </citation>
    <scope>NUCLEOTIDE SEQUENCE [LARGE SCALE GENOMIC DNA]</scope>
    <source>
        <strain evidence="2 3">NCTC10638</strain>
    </source>
</reference>
<name>A0A378N4X4_MANHA</name>
<proteinExistence type="predicted"/>
<dbReference type="Proteomes" id="UP000254802">
    <property type="component" value="Unassembled WGS sequence"/>
</dbReference>
<gene>
    <name evidence="2" type="primary">traC_1</name>
    <name evidence="2" type="ORF">NCTC10638_02255</name>
</gene>
<dbReference type="AlphaFoldDB" id="A0A378N4X4"/>
<organism evidence="2 3">
    <name type="scientific">Mannheimia haemolytica</name>
    <name type="common">Pasteurella haemolytica</name>
    <dbReference type="NCBI Taxonomy" id="75985"/>
    <lineage>
        <taxon>Bacteria</taxon>
        <taxon>Pseudomonadati</taxon>
        <taxon>Pseudomonadota</taxon>
        <taxon>Gammaproteobacteria</taxon>
        <taxon>Pasteurellales</taxon>
        <taxon>Pasteurellaceae</taxon>
        <taxon>Mannheimia</taxon>
    </lineage>
</organism>
<dbReference type="GO" id="GO:0016779">
    <property type="term" value="F:nucleotidyltransferase activity"/>
    <property type="evidence" value="ECO:0007669"/>
    <property type="project" value="UniProtKB-KW"/>
</dbReference>
<sequence>MMNTQQPKFDLYQHITDRIIAALEQGTAPWLKPWSHPECNMALPRNAVSNRLYSGINTLLLWIATLNTATNSVSGLRRKKPMNSADISVKGKKLLL</sequence>
<evidence type="ECO:0000259" key="1">
    <source>
        <dbReference type="Pfam" id="PF08401"/>
    </source>
</evidence>
<feature type="domain" description="N-terminal" evidence="1">
    <location>
        <begin position="10"/>
        <end position="68"/>
    </location>
</feature>
<accession>A0A378N4X4</accession>
<keyword evidence="2" id="KW-0808">Transferase</keyword>
<evidence type="ECO:0000313" key="2">
    <source>
        <dbReference type="EMBL" id="STY61048.1"/>
    </source>
</evidence>
<dbReference type="EC" id="2.7.7.-" evidence="2"/>
<dbReference type="STRING" id="75985.WC39_09085"/>
<dbReference type="Pfam" id="PF08401">
    <property type="entry name" value="ArdcN"/>
    <property type="match status" value="1"/>
</dbReference>
<dbReference type="EMBL" id="UGPN01000002">
    <property type="protein sequence ID" value="STY61048.1"/>
    <property type="molecule type" value="Genomic_DNA"/>
</dbReference>
<dbReference type="GO" id="GO:0003697">
    <property type="term" value="F:single-stranded DNA binding"/>
    <property type="evidence" value="ECO:0007669"/>
    <property type="project" value="InterPro"/>
</dbReference>
<evidence type="ECO:0000313" key="3">
    <source>
        <dbReference type="Proteomes" id="UP000254802"/>
    </source>
</evidence>